<keyword evidence="2" id="KW-1185">Reference proteome</keyword>
<evidence type="ECO:0000313" key="2">
    <source>
        <dbReference type="Proteomes" id="UP001207918"/>
    </source>
</evidence>
<accession>A0ABT3PLL0</accession>
<protein>
    <recommendedName>
        <fullName evidence="3">Type 4 fimbrial biogenesis protein PilX N-terminal domain-containing protein</fullName>
    </recommendedName>
</protein>
<evidence type="ECO:0008006" key="3">
    <source>
        <dbReference type="Google" id="ProtNLM"/>
    </source>
</evidence>
<gene>
    <name evidence="1" type="ORF">J6I44_08075</name>
</gene>
<sequence length="358" mass="38732">MGRPLIIVCAITIVVLGVIQINLNDRQVALAERTSSYANEAEMINMAHAGAEFTLNRLRSDTDWRNGYAEYEVPLDYGTAYVLIEDKSIDASLADDQLRLKSRVPLQGEEVKVDYLVEVQTAQIPNIPGALALTDPNFTTMLGGSFYINGIDESGVDTEGLPGITVIDQASKDQIIDENKYQHLDQIDGNTSTGEDPSIVVDPTMDFAPLSELIEALAPSATRLSGGPYSTDDLGTESNPGVFMIEDYATIKGNTTGYGIMIVRENADLDVETTLDVAGTFDFHGLVLFENSWALDGQGNVTFHGTTVVGSTVENPPTTTIDLTGNITIQYNSQSLDFARSAAQKAIAANFNILDIYE</sequence>
<proteinExistence type="predicted"/>
<organism evidence="1 2">
    <name type="scientific">Fodinibius salsisoli</name>
    <dbReference type="NCBI Taxonomy" id="2820877"/>
    <lineage>
        <taxon>Bacteria</taxon>
        <taxon>Pseudomonadati</taxon>
        <taxon>Balneolota</taxon>
        <taxon>Balneolia</taxon>
        <taxon>Balneolales</taxon>
        <taxon>Balneolaceae</taxon>
        <taxon>Fodinibius</taxon>
    </lineage>
</organism>
<comment type="caution">
    <text evidence="1">The sequence shown here is derived from an EMBL/GenBank/DDBJ whole genome shotgun (WGS) entry which is preliminary data.</text>
</comment>
<dbReference type="RefSeq" id="WP_265765543.1">
    <property type="nucleotide sequence ID" value="NZ_JAGGJA010000004.1"/>
</dbReference>
<evidence type="ECO:0000313" key="1">
    <source>
        <dbReference type="EMBL" id="MCW9706811.1"/>
    </source>
</evidence>
<reference evidence="1 2" key="1">
    <citation type="submission" date="2021-03" db="EMBL/GenBank/DDBJ databases">
        <title>Aliifodinibius sp. nov., a new bacterium isolated from saline soil.</title>
        <authorList>
            <person name="Galisteo C."/>
            <person name="De La Haba R."/>
            <person name="Sanchez-Porro C."/>
            <person name="Ventosa A."/>
        </authorList>
    </citation>
    <scope>NUCLEOTIDE SEQUENCE [LARGE SCALE GENOMIC DNA]</scope>
    <source>
        <strain evidence="1 2">1BSP15-2V2</strain>
    </source>
</reference>
<dbReference type="Proteomes" id="UP001207918">
    <property type="component" value="Unassembled WGS sequence"/>
</dbReference>
<dbReference type="EMBL" id="JAGGJA010000004">
    <property type="protein sequence ID" value="MCW9706811.1"/>
    <property type="molecule type" value="Genomic_DNA"/>
</dbReference>
<name>A0ABT3PLL0_9BACT</name>